<evidence type="ECO:0000256" key="4">
    <source>
        <dbReference type="PROSITE-ProRule" id="PRU00125"/>
    </source>
</evidence>
<dbReference type="GO" id="GO:0000932">
    <property type="term" value="C:P-body"/>
    <property type="evidence" value="ECO:0007669"/>
    <property type="project" value="TreeGrafter"/>
</dbReference>
<accession>A0A183DJC7</accession>
<evidence type="ECO:0000259" key="5">
    <source>
        <dbReference type="PROSITE" id="PS50023"/>
    </source>
</evidence>
<evidence type="ECO:0000256" key="1">
    <source>
        <dbReference type="ARBA" id="ARBA00022723"/>
    </source>
</evidence>
<keyword evidence="7" id="KW-1185">Reference proteome</keyword>
<reference evidence="6 7" key="2">
    <citation type="submission" date="2018-11" db="EMBL/GenBank/DDBJ databases">
        <authorList>
            <consortium name="Pathogen Informatics"/>
        </authorList>
    </citation>
    <scope>NUCLEOTIDE SEQUENCE [LARGE SCALE GENOMIC DNA]</scope>
</reference>
<reference evidence="8" key="1">
    <citation type="submission" date="2016-06" db="UniProtKB">
        <authorList>
            <consortium name="WormBaseParasite"/>
        </authorList>
    </citation>
    <scope>IDENTIFICATION</scope>
</reference>
<dbReference type="GO" id="GO:0003714">
    <property type="term" value="F:transcription corepressor activity"/>
    <property type="evidence" value="ECO:0007669"/>
    <property type="project" value="TreeGrafter"/>
</dbReference>
<dbReference type="SMART" id="SM00132">
    <property type="entry name" value="LIM"/>
    <property type="match status" value="1"/>
</dbReference>
<evidence type="ECO:0000313" key="6">
    <source>
        <dbReference type="EMBL" id="VDK65427.1"/>
    </source>
</evidence>
<proteinExistence type="predicted"/>
<dbReference type="GO" id="GO:0005634">
    <property type="term" value="C:nucleus"/>
    <property type="evidence" value="ECO:0007669"/>
    <property type="project" value="TreeGrafter"/>
</dbReference>
<dbReference type="GO" id="GO:0007010">
    <property type="term" value="P:cytoskeleton organization"/>
    <property type="evidence" value="ECO:0007669"/>
    <property type="project" value="TreeGrafter"/>
</dbReference>
<dbReference type="WBParaSite" id="GPUH_0000882801-mRNA-1">
    <property type="protein sequence ID" value="GPUH_0000882801-mRNA-1"/>
    <property type="gene ID" value="GPUH_0000882801"/>
</dbReference>
<evidence type="ECO:0000313" key="7">
    <source>
        <dbReference type="Proteomes" id="UP000271098"/>
    </source>
</evidence>
<dbReference type="InterPro" id="IPR047172">
    <property type="entry name" value="Ajuba-like"/>
</dbReference>
<dbReference type="PANTHER" id="PTHR24219">
    <property type="entry name" value="LIM DOMAIN-CONTAINING PROTEIN JUB"/>
    <property type="match status" value="1"/>
</dbReference>
<dbReference type="PROSITE" id="PS50023">
    <property type="entry name" value="LIM_DOMAIN_2"/>
    <property type="match status" value="1"/>
</dbReference>
<dbReference type="GO" id="GO:0035331">
    <property type="term" value="P:negative regulation of hippo signaling"/>
    <property type="evidence" value="ECO:0007669"/>
    <property type="project" value="TreeGrafter"/>
</dbReference>
<name>A0A183DJC7_9BILA</name>
<dbReference type="Gene3D" id="2.10.110.10">
    <property type="entry name" value="Cysteine Rich Protein"/>
    <property type="match status" value="1"/>
</dbReference>
<keyword evidence="2 4" id="KW-0862">Zinc</keyword>
<evidence type="ECO:0000256" key="2">
    <source>
        <dbReference type="ARBA" id="ARBA00022833"/>
    </source>
</evidence>
<feature type="domain" description="LIM zinc-binding" evidence="5">
    <location>
        <begin position="37"/>
        <end position="103"/>
    </location>
</feature>
<dbReference type="GO" id="GO:0005667">
    <property type="term" value="C:transcription regulator complex"/>
    <property type="evidence" value="ECO:0007669"/>
    <property type="project" value="TreeGrafter"/>
</dbReference>
<dbReference type="GO" id="GO:0001666">
    <property type="term" value="P:response to hypoxia"/>
    <property type="evidence" value="ECO:0007669"/>
    <property type="project" value="TreeGrafter"/>
</dbReference>
<protein>
    <submittedName>
        <fullName evidence="8">LIM zinc-binding domain-containing protein</fullName>
    </submittedName>
</protein>
<sequence length="144" mass="16488">MDSVASTDSGVSMQRKKYEEITSSLEKQLNLNRKQVGICALCEKAIVEEADVTYALGQVYHQKCFVCDICGRTLRGKKFYKVRVYNFEAKTSAYGHFHEGRNMTMKQQLYLVHTLISCSLLRCSPTDNFSNCFDQCRIVQWSAC</sequence>
<evidence type="ECO:0000256" key="3">
    <source>
        <dbReference type="ARBA" id="ARBA00023038"/>
    </source>
</evidence>
<organism evidence="8">
    <name type="scientific">Gongylonema pulchrum</name>
    <dbReference type="NCBI Taxonomy" id="637853"/>
    <lineage>
        <taxon>Eukaryota</taxon>
        <taxon>Metazoa</taxon>
        <taxon>Ecdysozoa</taxon>
        <taxon>Nematoda</taxon>
        <taxon>Chromadorea</taxon>
        <taxon>Rhabditida</taxon>
        <taxon>Spirurina</taxon>
        <taxon>Spiruromorpha</taxon>
        <taxon>Spiruroidea</taxon>
        <taxon>Gongylonematidae</taxon>
        <taxon>Gongylonema</taxon>
    </lineage>
</organism>
<keyword evidence="1 4" id="KW-0479">Metal-binding</keyword>
<dbReference type="Pfam" id="PF00412">
    <property type="entry name" value="LIM"/>
    <property type="match status" value="1"/>
</dbReference>
<dbReference type="PROSITE" id="PS00478">
    <property type="entry name" value="LIM_DOMAIN_1"/>
    <property type="match status" value="1"/>
</dbReference>
<keyword evidence="3 4" id="KW-0440">LIM domain</keyword>
<dbReference type="EMBL" id="UYRT01026681">
    <property type="protein sequence ID" value="VDK65427.1"/>
    <property type="molecule type" value="Genomic_DNA"/>
</dbReference>
<dbReference type="OrthoDB" id="1112565at2759"/>
<dbReference type="Proteomes" id="UP000271098">
    <property type="component" value="Unassembled WGS sequence"/>
</dbReference>
<dbReference type="PANTHER" id="PTHR24219:SF4">
    <property type="entry name" value="LIM DOMAIN-CONTAINING PROTEIN JUB"/>
    <property type="match status" value="1"/>
</dbReference>
<evidence type="ECO:0000313" key="8">
    <source>
        <dbReference type="WBParaSite" id="GPUH_0000882801-mRNA-1"/>
    </source>
</evidence>
<dbReference type="GO" id="GO:0005912">
    <property type="term" value="C:adherens junction"/>
    <property type="evidence" value="ECO:0007669"/>
    <property type="project" value="TreeGrafter"/>
</dbReference>
<dbReference type="GO" id="GO:0046872">
    <property type="term" value="F:metal ion binding"/>
    <property type="evidence" value="ECO:0007669"/>
    <property type="project" value="UniProtKB-KW"/>
</dbReference>
<gene>
    <name evidence="6" type="ORF">GPUH_LOCUS8813</name>
</gene>
<dbReference type="InterPro" id="IPR001781">
    <property type="entry name" value="Znf_LIM"/>
</dbReference>
<dbReference type="AlphaFoldDB" id="A0A183DJC7"/>